<feature type="transmembrane region" description="Helical" evidence="12">
    <location>
        <begin position="249"/>
        <end position="275"/>
    </location>
</feature>
<dbReference type="AlphaFoldDB" id="A0A5Q0TEL8"/>
<name>A0A5Q0TEL8_9VIBR</name>
<feature type="transmembrane region" description="Helical" evidence="12">
    <location>
        <begin position="194"/>
        <end position="213"/>
    </location>
</feature>
<gene>
    <name evidence="13" type="ORF">GFB47_09395</name>
</gene>
<dbReference type="PIRSF" id="PIRSF006603">
    <property type="entry name" value="DinF"/>
    <property type="match status" value="1"/>
</dbReference>
<evidence type="ECO:0000256" key="10">
    <source>
        <dbReference type="ARBA" id="ARBA00030855"/>
    </source>
</evidence>
<dbReference type="InterPro" id="IPR048279">
    <property type="entry name" value="MdtK-like"/>
</dbReference>
<dbReference type="PANTHER" id="PTHR43298:SF2">
    <property type="entry name" value="FMN_FAD EXPORTER YEEO-RELATED"/>
    <property type="match status" value="1"/>
</dbReference>
<feature type="transmembrane region" description="Helical" evidence="12">
    <location>
        <begin position="281"/>
        <end position="299"/>
    </location>
</feature>
<evidence type="ECO:0000256" key="11">
    <source>
        <dbReference type="ARBA" id="ARBA00031636"/>
    </source>
</evidence>
<feature type="transmembrane region" description="Helical" evidence="12">
    <location>
        <begin position="129"/>
        <end position="158"/>
    </location>
</feature>
<comment type="subcellular location">
    <subcellularLocation>
        <location evidence="1">Cell inner membrane</location>
        <topology evidence="1">Multi-pass membrane protein</topology>
    </subcellularLocation>
</comment>
<feature type="transmembrane region" description="Helical" evidence="12">
    <location>
        <begin position="352"/>
        <end position="374"/>
    </location>
</feature>
<accession>A0A5Q0TEL8</accession>
<evidence type="ECO:0000256" key="9">
    <source>
        <dbReference type="ARBA" id="ARBA00023136"/>
    </source>
</evidence>
<dbReference type="Proteomes" id="UP000348942">
    <property type="component" value="Chromosome 1"/>
</dbReference>
<keyword evidence="4" id="KW-0050">Antiport</keyword>
<dbReference type="EMBL" id="CP045699">
    <property type="protein sequence ID" value="QGA65608.1"/>
    <property type="molecule type" value="Genomic_DNA"/>
</dbReference>
<evidence type="ECO:0000256" key="4">
    <source>
        <dbReference type="ARBA" id="ARBA00022449"/>
    </source>
</evidence>
<reference evidence="13 14" key="1">
    <citation type="submission" date="2019-10" db="EMBL/GenBank/DDBJ databases">
        <title>Vibrio sp. nov., isolated from Coralline algae surface.</title>
        <authorList>
            <person name="Geng Y."/>
            <person name="Zhang X."/>
        </authorList>
    </citation>
    <scope>NUCLEOTIDE SEQUENCE [LARGE SCALE GENOMIC DNA]</scope>
    <source>
        <strain evidence="13 14">SM1977</strain>
    </source>
</reference>
<feature type="transmembrane region" description="Helical" evidence="12">
    <location>
        <begin position="88"/>
        <end position="109"/>
    </location>
</feature>
<dbReference type="GO" id="GO:0006811">
    <property type="term" value="P:monoatomic ion transport"/>
    <property type="evidence" value="ECO:0007669"/>
    <property type="project" value="UniProtKB-KW"/>
</dbReference>
<evidence type="ECO:0000256" key="3">
    <source>
        <dbReference type="ARBA" id="ARBA00022448"/>
    </source>
</evidence>
<keyword evidence="8" id="KW-0406">Ion transport</keyword>
<feature type="transmembrane region" description="Helical" evidence="12">
    <location>
        <begin position="320"/>
        <end position="340"/>
    </location>
</feature>
<keyword evidence="7 12" id="KW-1133">Transmembrane helix</keyword>
<evidence type="ECO:0000313" key="14">
    <source>
        <dbReference type="Proteomes" id="UP000348942"/>
    </source>
</evidence>
<dbReference type="GO" id="GO:0005886">
    <property type="term" value="C:plasma membrane"/>
    <property type="evidence" value="ECO:0007669"/>
    <property type="project" value="UniProtKB-SubCell"/>
</dbReference>
<dbReference type="GO" id="GO:0042910">
    <property type="term" value="F:xenobiotic transmembrane transporter activity"/>
    <property type="evidence" value="ECO:0007669"/>
    <property type="project" value="InterPro"/>
</dbReference>
<evidence type="ECO:0000256" key="2">
    <source>
        <dbReference type="ARBA" id="ARBA00013489"/>
    </source>
</evidence>
<feature type="transmembrane region" description="Helical" evidence="12">
    <location>
        <begin position="53"/>
        <end position="76"/>
    </location>
</feature>
<dbReference type="RefSeq" id="WP_153447755.1">
    <property type="nucleotide sequence ID" value="NZ_CP045699.1"/>
</dbReference>
<dbReference type="GO" id="GO:0015297">
    <property type="term" value="F:antiporter activity"/>
    <property type="evidence" value="ECO:0007669"/>
    <property type="project" value="UniProtKB-KW"/>
</dbReference>
<feature type="transmembrane region" description="Helical" evidence="12">
    <location>
        <begin position="386"/>
        <end position="405"/>
    </location>
</feature>
<evidence type="ECO:0000256" key="1">
    <source>
        <dbReference type="ARBA" id="ARBA00004429"/>
    </source>
</evidence>
<evidence type="ECO:0000256" key="8">
    <source>
        <dbReference type="ARBA" id="ARBA00023065"/>
    </source>
</evidence>
<protein>
    <recommendedName>
        <fullName evidence="2">Multidrug resistance protein NorM</fullName>
    </recommendedName>
    <alternativeName>
        <fullName evidence="11">Multidrug-efflux transporter</fullName>
    </alternativeName>
    <alternativeName>
        <fullName evidence="10">Na(+)/drug antiporter</fullName>
    </alternativeName>
</protein>
<evidence type="ECO:0000256" key="5">
    <source>
        <dbReference type="ARBA" id="ARBA00022475"/>
    </source>
</evidence>
<proteinExistence type="predicted"/>
<keyword evidence="9 12" id="KW-0472">Membrane</keyword>
<keyword evidence="6 12" id="KW-0812">Transmembrane</keyword>
<evidence type="ECO:0000313" key="13">
    <source>
        <dbReference type="EMBL" id="QGA65608.1"/>
    </source>
</evidence>
<keyword evidence="5" id="KW-1003">Cell membrane</keyword>
<evidence type="ECO:0000256" key="6">
    <source>
        <dbReference type="ARBA" id="ARBA00022692"/>
    </source>
</evidence>
<dbReference type="InterPro" id="IPR002528">
    <property type="entry name" value="MATE_fam"/>
</dbReference>
<evidence type="ECO:0000256" key="7">
    <source>
        <dbReference type="ARBA" id="ARBA00022989"/>
    </source>
</evidence>
<sequence length="449" mass="48758">MSVVSPTLKLIIERTLPLTIGMFAIMLVQLVDSIFIGMLGLDELAVHGMTLPFQAAIIGVQVGIGVAATSIISHACGAQDTMRSNATATITVLLGTIFISLICLGLWLFKTPIFNTFASPDTTTEQLGVLAAIFYAYWPFWLLSAVAVAALYLLTCIYRANEDTKTAGRMFLLASIINLVLDPVLIFVLDMGIIGAAVASTIGYVFCAVYMLFKATRNGWLSSLSVCFKARQCLVKLARLSSATIANQLLPSVSAFISMVFIARISTSSIAFWSLLARLESFLLVFTLALTMSVPPMIGRYFGEKKEHEISDLLVCASKLLVLFNLVMALVLALNASWIIPLLSNETVIQNWFTHAMWIIPFSYAPLGLCMLVVSIFNTLGKPKTALRVSMARLFVFYVPAVWFGASTGDIINVIYSASIANTLAGAYAWFKLSKTIITPTSTAQSIEA</sequence>
<organism evidence="13 14">
    <name type="scientific">Vibrio algicola</name>
    <dbReference type="NCBI Taxonomy" id="2662262"/>
    <lineage>
        <taxon>Bacteria</taxon>
        <taxon>Pseudomonadati</taxon>
        <taxon>Pseudomonadota</taxon>
        <taxon>Gammaproteobacteria</taxon>
        <taxon>Vibrionales</taxon>
        <taxon>Vibrionaceae</taxon>
        <taxon>Vibrio</taxon>
    </lineage>
</organism>
<dbReference type="InterPro" id="IPR050222">
    <property type="entry name" value="MATE_MdtK"/>
</dbReference>
<evidence type="ECO:0000256" key="12">
    <source>
        <dbReference type="SAM" id="Phobius"/>
    </source>
</evidence>
<dbReference type="Pfam" id="PF01554">
    <property type="entry name" value="MatE"/>
    <property type="match status" value="2"/>
</dbReference>
<feature type="transmembrane region" description="Helical" evidence="12">
    <location>
        <begin position="20"/>
        <end position="41"/>
    </location>
</feature>
<dbReference type="PANTHER" id="PTHR43298">
    <property type="entry name" value="MULTIDRUG RESISTANCE PROTEIN NORM-RELATED"/>
    <property type="match status" value="1"/>
</dbReference>
<keyword evidence="14" id="KW-1185">Reference proteome</keyword>
<keyword evidence="3" id="KW-0813">Transport</keyword>
<feature type="transmembrane region" description="Helical" evidence="12">
    <location>
        <begin position="170"/>
        <end position="188"/>
    </location>
</feature>